<dbReference type="InterPro" id="IPR003787">
    <property type="entry name" value="Sulphur_relay_DsrE/F-like"/>
</dbReference>
<dbReference type="AlphaFoldDB" id="A0A1M7KE33"/>
<dbReference type="STRING" id="1419482.SAMN05444266_109271"/>
<dbReference type="Gene3D" id="3.40.1260.10">
    <property type="entry name" value="DsrEFH-like"/>
    <property type="match status" value="1"/>
</dbReference>
<dbReference type="SUPFAM" id="SSF75169">
    <property type="entry name" value="DsrEFH-like"/>
    <property type="match status" value="1"/>
</dbReference>
<dbReference type="Pfam" id="PF02635">
    <property type="entry name" value="DsrE"/>
    <property type="match status" value="1"/>
</dbReference>
<dbReference type="OrthoDB" id="678766at2"/>
<dbReference type="RefSeq" id="WP_073085802.1">
    <property type="nucleotide sequence ID" value="NZ_FRBL01000009.1"/>
</dbReference>
<keyword evidence="2" id="KW-1185">Reference proteome</keyword>
<protein>
    <submittedName>
        <fullName evidence="1">Uncharacterized protein</fullName>
    </submittedName>
</protein>
<gene>
    <name evidence="1" type="ORF">SAMN05444266_109271</name>
</gene>
<proteinExistence type="predicted"/>
<dbReference type="PANTHER" id="PTHR37691:SF1">
    <property type="entry name" value="BLR3518 PROTEIN"/>
    <property type="match status" value="1"/>
</dbReference>
<organism evidence="1 2">
    <name type="scientific">Chitinophaga jiangningensis</name>
    <dbReference type="NCBI Taxonomy" id="1419482"/>
    <lineage>
        <taxon>Bacteria</taxon>
        <taxon>Pseudomonadati</taxon>
        <taxon>Bacteroidota</taxon>
        <taxon>Chitinophagia</taxon>
        <taxon>Chitinophagales</taxon>
        <taxon>Chitinophagaceae</taxon>
        <taxon>Chitinophaga</taxon>
    </lineage>
</organism>
<sequence>MQVVFQITSAGVDAHKAMLGQIRNLLTYAANKGQEIKIEVVVHGEAWPLLIPGGAVEERVTALAQDKVEWLICSNTMNSHYLTESRLLPFVKMVPAGVGHLVERQMEGWAYIRC</sequence>
<dbReference type="PANTHER" id="PTHR37691">
    <property type="entry name" value="BLR3518 PROTEIN"/>
    <property type="match status" value="1"/>
</dbReference>
<evidence type="ECO:0000313" key="1">
    <source>
        <dbReference type="EMBL" id="SHM63498.1"/>
    </source>
</evidence>
<dbReference type="Proteomes" id="UP000184420">
    <property type="component" value="Unassembled WGS sequence"/>
</dbReference>
<evidence type="ECO:0000313" key="2">
    <source>
        <dbReference type="Proteomes" id="UP000184420"/>
    </source>
</evidence>
<accession>A0A1M7KE33</accession>
<dbReference type="EMBL" id="FRBL01000009">
    <property type="protein sequence ID" value="SHM63498.1"/>
    <property type="molecule type" value="Genomic_DNA"/>
</dbReference>
<name>A0A1M7KE33_9BACT</name>
<reference evidence="1 2" key="1">
    <citation type="submission" date="2016-11" db="EMBL/GenBank/DDBJ databases">
        <authorList>
            <person name="Jaros S."/>
            <person name="Januszkiewicz K."/>
            <person name="Wedrychowicz H."/>
        </authorList>
    </citation>
    <scope>NUCLEOTIDE SEQUENCE [LARGE SCALE GENOMIC DNA]</scope>
    <source>
        <strain evidence="1 2">DSM 27406</strain>
    </source>
</reference>
<dbReference type="InterPro" id="IPR027396">
    <property type="entry name" value="DsrEFH-like"/>
</dbReference>